<feature type="compositionally biased region" description="Polar residues" evidence="1">
    <location>
        <begin position="96"/>
        <end position="107"/>
    </location>
</feature>
<evidence type="ECO:0000313" key="2">
    <source>
        <dbReference type="EMBL" id="GFD35898.1"/>
    </source>
</evidence>
<sequence length="165" mass="17965">SQRVAKRFTATAYPNIQENLKLPVHEPVIPEEPISSTGTLSSLQQLTREFSFGDQFINDKPTEADNEKTTTETEVESLVSVTIQQDTSPIPPMTSPEINITATSDSPTVQATIPISAPATEATTTTMSTTLPIPSPQQPSMIESRTIKRIGELELLIKGMVERNA</sequence>
<feature type="non-terminal residue" evidence="2">
    <location>
        <position position="165"/>
    </location>
</feature>
<proteinExistence type="predicted"/>
<organism evidence="2">
    <name type="scientific">Tanacetum cinerariifolium</name>
    <name type="common">Dalmatian daisy</name>
    <name type="synonym">Chrysanthemum cinerariifolium</name>
    <dbReference type="NCBI Taxonomy" id="118510"/>
    <lineage>
        <taxon>Eukaryota</taxon>
        <taxon>Viridiplantae</taxon>
        <taxon>Streptophyta</taxon>
        <taxon>Embryophyta</taxon>
        <taxon>Tracheophyta</taxon>
        <taxon>Spermatophyta</taxon>
        <taxon>Magnoliopsida</taxon>
        <taxon>eudicotyledons</taxon>
        <taxon>Gunneridae</taxon>
        <taxon>Pentapetalae</taxon>
        <taxon>asterids</taxon>
        <taxon>campanulids</taxon>
        <taxon>Asterales</taxon>
        <taxon>Asteraceae</taxon>
        <taxon>Asteroideae</taxon>
        <taxon>Anthemideae</taxon>
        <taxon>Anthemidinae</taxon>
        <taxon>Tanacetum</taxon>
    </lineage>
</organism>
<feature type="compositionally biased region" description="Low complexity" evidence="1">
    <location>
        <begin position="122"/>
        <end position="132"/>
    </location>
</feature>
<feature type="region of interest" description="Disordered" evidence="1">
    <location>
        <begin position="53"/>
        <end position="107"/>
    </location>
</feature>
<accession>A0A699VR28</accession>
<feature type="region of interest" description="Disordered" evidence="1">
    <location>
        <begin position="122"/>
        <end position="142"/>
    </location>
</feature>
<name>A0A699VR28_TANCI</name>
<dbReference type="AlphaFoldDB" id="A0A699VR28"/>
<feature type="non-terminal residue" evidence="2">
    <location>
        <position position="1"/>
    </location>
</feature>
<comment type="caution">
    <text evidence="2">The sequence shown here is derived from an EMBL/GenBank/DDBJ whole genome shotgun (WGS) entry which is preliminary data.</text>
</comment>
<reference evidence="2" key="1">
    <citation type="journal article" date="2019" name="Sci. Rep.">
        <title>Draft genome of Tanacetum cinerariifolium, the natural source of mosquito coil.</title>
        <authorList>
            <person name="Yamashiro T."/>
            <person name="Shiraishi A."/>
            <person name="Satake H."/>
            <person name="Nakayama K."/>
        </authorList>
    </citation>
    <scope>NUCLEOTIDE SEQUENCE</scope>
</reference>
<protein>
    <submittedName>
        <fullName evidence="2">Uncharacterized protein</fullName>
    </submittedName>
</protein>
<dbReference type="EMBL" id="BKCJ011464527">
    <property type="protein sequence ID" value="GFD35898.1"/>
    <property type="molecule type" value="Genomic_DNA"/>
</dbReference>
<feature type="compositionally biased region" description="Basic and acidic residues" evidence="1">
    <location>
        <begin position="60"/>
        <end position="71"/>
    </location>
</feature>
<evidence type="ECO:0000256" key="1">
    <source>
        <dbReference type="SAM" id="MobiDB-lite"/>
    </source>
</evidence>
<gene>
    <name evidence="2" type="ORF">Tci_907867</name>
</gene>